<dbReference type="GO" id="GO:0005524">
    <property type="term" value="F:ATP binding"/>
    <property type="evidence" value="ECO:0007669"/>
    <property type="project" value="UniProtKB-UniRule"/>
</dbReference>
<dbReference type="Proteomes" id="UP000622166">
    <property type="component" value="Unassembled WGS sequence"/>
</dbReference>
<keyword evidence="7" id="KW-1133">Transmembrane helix</keyword>
<sequence>MQELTAGDPRTLGPFRLTAKLGEGGMGQVFLGLSPGGRRVAVKAVRADIAAEPGFRERFRREVEAARRVGGFWTASVVDADPDAAVPWVASDYIDAPDLARLIERDGALAEPDVLRLAAGLAEALQSVHRAGLVHRDLKPSNVLVTEDGPRVIDFGIAKAMESGSTLTSTGLVIGTPGFMSPEQASGGRVGEPSDIFSLGSVLAHAATGEGPFGEGSVPAILYRVVHDVPRLDGLPPGLLRDVVTRCMAKRPEDRPTAGELLQWLSGAEPPRPRTPTPTVRATPAGKTRSLADTATRTAPERAPSGSPGDGRPVRVAYTRWARGRGIGCLAGVAVLVGGGGLLALTGSLAILTMLPFVILGLVFVPSAISMLRRPEESAVEAGPDGLTLQSRFMGKAGAWHGEWAVLGTVSVKPVRGRGVRPHMYRVLATPPPGYEWKVPGQFRINLTADGRTVRATSGTGETVTASLFLYFPDTETARGELRRLHEALLTYGVGVYQPDPTLLAELRG</sequence>
<keyword evidence="7" id="KW-0812">Transmembrane</keyword>
<dbReference type="Gene3D" id="3.30.200.20">
    <property type="entry name" value="Phosphorylase Kinase, domain 1"/>
    <property type="match status" value="1"/>
</dbReference>
<evidence type="ECO:0000256" key="5">
    <source>
        <dbReference type="PROSITE-ProRule" id="PRU10141"/>
    </source>
</evidence>
<dbReference type="RefSeq" id="WP_189855090.1">
    <property type="nucleotide sequence ID" value="NZ_BMVW01000001.1"/>
</dbReference>
<dbReference type="Pfam" id="PF00069">
    <property type="entry name" value="Pkinase"/>
    <property type="match status" value="1"/>
</dbReference>
<comment type="caution">
    <text evidence="9">The sequence shown here is derived from an EMBL/GenBank/DDBJ whole genome shotgun (WGS) entry which is preliminary data.</text>
</comment>
<dbReference type="InterPro" id="IPR011009">
    <property type="entry name" value="Kinase-like_dom_sf"/>
</dbReference>
<reference evidence="9" key="2">
    <citation type="submission" date="2020-09" db="EMBL/GenBank/DDBJ databases">
        <authorList>
            <person name="Sun Q."/>
            <person name="Ohkuma M."/>
        </authorList>
    </citation>
    <scope>NUCLEOTIDE SEQUENCE</scope>
    <source>
        <strain evidence="9">JCM 4815</strain>
    </source>
</reference>
<keyword evidence="4 5" id="KW-0067">ATP-binding</keyword>
<gene>
    <name evidence="9" type="ORF">GCM10010365_06810</name>
</gene>
<dbReference type="EMBL" id="BMVW01000001">
    <property type="protein sequence ID" value="GGY91045.1"/>
    <property type="molecule type" value="Genomic_DNA"/>
</dbReference>
<feature type="domain" description="Protein kinase" evidence="8">
    <location>
        <begin position="15"/>
        <end position="265"/>
    </location>
</feature>
<proteinExistence type="predicted"/>
<evidence type="ECO:0000313" key="10">
    <source>
        <dbReference type="Proteomes" id="UP000622166"/>
    </source>
</evidence>
<dbReference type="SUPFAM" id="SSF56112">
    <property type="entry name" value="Protein kinase-like (PK-like)"/>
    <property type="match status" value="1"/>
</dbReference>
<dbReference type="InterPro" id="IPR008271">
    <property type="entry name" value="Ser/Thr_kinase_AS"/>
</dbReference>
<dbReference type="GO" id="GO:0004674">
    <property type="term" value="F:protein serine/threonine kinase activity"/>
    <property type="evidence" value="ECO:0007669"/>
    <property type="project" value="TreeGrafter"/>
</dbReference>
<dbReference type="AlphaFoldDB" id="A0A918P8V6"/>
<dbReference type="PROSITE" id="PS00107">
    <property type="entry name" value="PROTEIN_KINASE_ATP"/>
    <property type="match status" value="1"/>
</dbReference>
<evidence type="ECO:0000256" key="6">
    <source>
        <dbReference type="SAM" id="MobiDB-lite"/>
    </source>
</evidence>
<dbReference type="PROSITE" id="PS50011">
    <property type="entry name" value="PROTEIN_KINASE_DOM"/>
    <property type="match status" value="1"/>
</dbReference>
<accession>A0A918P8V6</accession>
<evidence type="ECO:0000256" key="7">
    <source>
        <dbReference type="SAM" id="Phobius"/>
    </source>
</evidence>
<organism evidence="9 10">
    <name type="scientific">Streptomyces poonensis</name>
    <dbReference type="NCBI Taxonomy" id="68255"/>
    <lineage>
        <taxon>Bacteria</taxon>
        <taxon>Bacillati</taxon>
        <taxon>Actinomycetota</taxon>
        <taxon>Actinomycetes</taxon>
        <taxon>Kitasatosporales</taxon>
        <taxon>Streptomycetaceae</taxon>
        <taxon>Streptomyces</taxon>
    </lineage>
</organism>
<keyword evidence="1" id="KW-0808">Transferase</keyword>
<evidence type="ECO:0000256" key="1">
    <source>
        <dbReference type="ARBA" id="ARBA00022679"/>
    </source>
</evidence>
<feature type="transmembrane region" description="Helical" evidence="7">
    <location>
        <begin position="327"/>
        <end position="345"/>
    </location>
</feature>
<feature type="region of interest" description="Disordered" evidence="6">
    <location>
        <begin position="265"/>
        <end position="312"/>
    </location>
</feature>
<evidence type="ECO:0000256" key="4">
    <source>
        <dbReference type="ARBA" id="ARBA00022840"/>
    </source>
</evidence>
<dbReference type="PANTHER" id="PTHR43289">
    <property type="entry name" value="MITOGEN-ACTIVATED PROTEIN KINASE KINASE KINASE 20-RELATED"/>
    <property type="match status" value="1"/>
</dbReference>
<protein>
    <recommendedName>
        <fullName evidence="8">Protein kinase domain-containing protein</fullName>
    </recommendedName>
</protein>
<reference evidence="9" key="1">
    <citation type="journal article" date="2014" name="Int. J. Syst. Evol. Microbiol.">
        <title>Complete genome sequence of Corynebacterium casei LMG S-19264T (=DSM 44701T), isolated from a smear-ripened cheese.</title>
        <authorList>
            <consortium name="US DOE Joint Genome Institute (JGI-PGF)"/>
            <person name="Walter F."/>
            <person name="Albersmeier A."/>
            <person name="Kalinowski J."/>
            <person name="Ruckert C."/>
        </authorList>
    </citation>
    <scope>NUCLEOTIDE SEQUENCE</scope>
    <source>
        <strain evidence="9">JCM 4815</strain>
    </source>
</reference>
<dbReference type="Gene3D" id="1.10.510.10">
    <property type="entry name" value="Transferase(Phosphotransferase) domain 1"/>
    <property type="match status" value="1"/>
</dbReference>
<dbReference type="CDD" id="cd14014">
    <property type="entry name" value="STKc_PknB_like"/>
    <property type="match status" value="1"/>
</dbReference>
<dbReference type="InterPro" id="IPR000719">
    <property type="entry name" value="Prot_kinase_dom"/>
</dbReference>
<evidence type="ECO:0000256" key="2">
    <source>
        <dbReference type="ARBA" id="ARBA00022741"/>
    </source>
</evidence>
<feature type="transmembrane region" description="Helical" evidence="7">
    <location>
        <begin position="351"/>
        <end position="369"/>
    </location>
</feature>
<name>A0A918P8V6_9ACTN</name>
<keyword evidence="7" id="KW-0472">Membrane</keyword>
<evidence type="ECO:0000259" key="8">
    <source>
        <dbReference type="PROSITE" id="PS50011"/>
    </source>
</evidence>
<keyword evidence="10" id="KW-1185">Reference proteome</keyword>
<dbReference type="PROSITE" id="PS00108">
    <property type="entry name" value="PROTEIN_KINASE_ST"/>
    <property type="match status" value="1"/>
</dbReference>
<feature type="binding site" evidence="5">
    <location>
        <position position="43"/>
    </location>
    <ligand>
        <name>ATP</name>
        <dbReference type="ChEBI" id="CHEBI:30616"/>
    </ligand>
</feature>
<evidence type="ECO:0000256" key="3">
    <source>
        <dbReference type="ARBA" id="ARBA00022777"/>
    </source>
</evidence>
<keyword evidence="2 5" id="KW-0547">Nucleotide-binding</keyword>
<evidence type="ECO:0000313" key="9">
    <source>
        <dbReference type="EMBL" id="GGY91045.1"/>
    </source>
</evidence>
<keyword evidence="3" id="KW-0418">Kinase</keyword>
<dbReference type="InterPro" id="IPR017441">
    <property type="entry name" value="Protein_kinase_ATP_BS"/>
</dbReference>
<dbReference type="SMART" id="SM00220">
    <property type="entry name" value="S_TKc"/>
    <property type="match status" value="1"/>
</dbReference>
<dbReference type="PANTHER" id="PTHR43289:SF34">
    <property type="entry name" value="SERINE_THREONINE-PROTEIN KINASE YBDM-RELATED"/>
    <property type="match status" value="1"/>
</dbReference>